<name>A0ABW9MBT1_9FIRM</name>
<comment type="caution">
    <text evidence="2">The sequence shown here is derived from an EMBL/GenBank/DDBJ whole genome shotgun (WGS) entry which is preliminary data.</text>
</comment>
<dbReference type="Proteomes" id="UP001637994">
    <property type="component" value="Unassembled WGS sequence"/>
</dbReference>
<dbReference type="RefSeq" id="WP_410035348.1">
    <property type="nucleotide sequence ID" value="NZ_JBGMEF010000015.1"/>
</dbReference>
<evidence type="ECO:0000313" key="2">
    <source>
        <dbReference type="EMBL" id="MFO3666768.1"/>
    </source>
</evidence>
<proteinExistence type="predicted"/>
<keyword evidence="3" id="KW-1185">Reference proteome</keyword>
<evidence type="ECO:0000313" key="3">
    <source>
        <dbReference type="Proteomes" id="UP001637994"/>
    </source>
</evidence>
<gene>
    <name evidence="2" type="ORF">ACCQ42_03165</name>
</gene>
<feature type="region of interest" description="Disordered" evidence="1">
    <location>
        <begin position="1"/>
        <end position="46"/>
    </location>
</feature>
<evidence type="ECO:0000256" key="1">
    <source>
        <dbReference type="SAM" id="MobiDB-lite"/>
    </source>
</evidence>
<feature type="compositionally biased region" description="Polar residues" evidence="1">
    <location>
        <begin position="34"/>
        <end position="46"/>
    </location>
</feature>
<sequence length="46" mass="5054">MIDKNNSGEVGEYGGQFEDAQPSEKKASKKPNSEIITNQKNQVKSV</sequence>
<reference evidence="2 3" key="1">
    <citation type="journal article" date="2025" name="Anaerobe">
        <title>Description of Anaerococcus kampingiae sp. nov., Anaerococcus groningensis sp. nov., Anaerococcus martiniensis sp. nov., and Anaerococcus cruorum sp. nov., isolated from human clinical specimens.</title>
        <authorList>
            <person name="Boiten K.E."/>
            <person name="Meijer J."/>
            <person name="van Wezel E.M."/>
            <person name="Veloo A.C.M."/>
        </authorList>
    </citation>
    <scope>NUCLEOTIDE SEQUENCE [LARGE SCALE GENOMIC DNA]</scope>
    <source>
        <strain evidence="2 3">ENR0874</strain>
    </source>
</reference>
<protein>
    <submittedName>
        <fullName evidence="2">Uncharacterized protein</fullName>
    </submittedName>
</protein>
<dbReference type="EMBL" id="JBGMEF010000015">
    <property type="protein sequence ID" value="MFO3666768.1"/>
    <property type="molecule type" value="Genomic_DNA"/>
</dbReference>
<accession>A0ABW9MBT1</accession>
<organism evidence="2 3">
    <name type="scientific">Anaerococcus kampingae</name>
    <dbReference type="NCBI Taxonomy" id="3115614"/>
    <lineage>
        <taxon>Bacteria</taxon>
        <taxon>Bacillati</taxon>
        <taxon>Bacillota</taxon>
        <taxon>Tissierellia</taxon>
        <taxon>Tissierellales</taxon>
        <taxon>Peptoniphilaceae</taxon>
        <taxon>Anaerococcus</taxon>
    </lineage>
</organism>